<dbReference type="SUPFAM" id="SSF46689">
    <property type="entry name" value="Homeodomain-like"/>
    <property type="match status" value="2"/>
</dbReference>
<dbReference type="Pfam" id="PF12833">
    <property type="entry name" value="HTH_18"/>
    <property type="match status" value="1"/>
</dbReference>
<dbReference type="RefSeq" id="WP_236960437.1">
    <property type="nucleotide sequence ID" value="NZ_JAETXX010000014.1"/>
</dbReference>
<keyword evidence="3" id="KW-0804">Transcription</keyword>
<evidence type="ECO:0000259" key="4">
    <source>
        <dbReference type="PROSITE" id="PS01124"/>
    </source>
</evidence>
<dbReference type="SUPFAM" id="SSF51182">
    <property type="entry name" value="RmlC-like cupins"/>
    <property type="match status" value="1"/>
</dbReference>
<keyword evidence="1" id="KW-0805">Transcription regulation</keyword>
<organism evidence="5 6">
    <name type="scientific">Joostella atrarenae</name>
    <dbReference type="NCBI Taxonomy" id="679257"/>
    <lineage>
        <taxon>Bacteria</taxon>
        <taxon>Pseudomonadati</taxon>
        <taxon>Bacteroidota</taxon>
        <taxon>Flavobacteriia</taxon>
        <taxon>Flavobacteriales</taxon>
        <taxon>Flavobacteriaceae</taxon>
        <taxon>Joostella</taxon>
    </lineage>
</organism>
<proteinExistence type="predicted"/>
<evidence type="ECO:0000256" key="2">
    <source>
        <dbReference type="ARBA" id="ARBA00023125"/>
    </source>
</evidence>
<dbReference type="PANTHER" id="PTHR43280">
    <property type="entry name" value="ARAC-FAMILY TRANSCRIPTIONAL REGULATOR"/>
    <property type="match status" value="1"/>
</dbReference>
<sequence>MKPILESLQLGMEQTIIAFEYEEDNFETPWHFHPQHELTYIESSYGTKFIGDFAGAYEPGELVLIRSNVPHCWKNILDPNSKSKSYVIQWDDIAFKNIPELNNVSEMLYKASKGILFDKKNSLDIIQEIKKLPTKKGSDLYLGLLTILNRLTTIPQKEICNTNFTKDISVVHTSRMNKVHEFIASSYNEKIYLKEVSKLVGLSEQAFSRFFNKMMGRSFFTFLTEYRIHIATRMLIHTEEPISQIAFSCGFESPPFFFRKFKELKNTSPGNYRKKYR</sequence>
<protein>
    <submittedName>
        <fullName evidence="5">Helix-turn-helix domain-containing protein</fullName>
    </submittedName>
</protein>
<gene>
    <name evidence="5" type="ORF">JM658_15530</name>
</gene>
<keyword evidence="2" id="KW-0238">DNA-binding</keyword>
<comment type="caution">
    <text evidence="5">The sequence shown here is derived from an EMBL/GenBank/DDBJ whole genome shotgun (WGS) entry which is preliminary data.</text>
</comment>
<feature type="domain" description="HTH araC/xylS-type" evidence="4">
    <location>
        <begin position="177"/>
        <end position="275"/>
    </location>
</feature>
<dbReference type="Gene3D" id="2.60.120.10">
    <property type="entry name" value="Jelly Rolls"/>
    <property type="match status" value="1"/>
</dbReference>
<evidence type="ECO:0000256" key="1">
    <source>
        <dbReference type="ARBA" id="ARBA00023015"/>
    </source>
</evidence>
<evidence type="ECO:0000313" key="5">
    <source>
        <dbReference type="EMBL" id="MCF8716241.1"/>
    </source>
</evidence>
<keyword evidence="6" id="KW-1185">Reference proteome</keyword>
<dbReference type="InterPro" id="IPR018060">
    <property type="entry name" value="HTH_AraC"/>
</dbReference>
<dbReference type="PANTHER" id="PTHR43280:SF27">
    <property type="entry name" value="TRANSCRIPTIONAL REGULATOR MTLR"/>
    <property type="match status" value="1"/>
</dbReference>
<name>A0ABS9J751_9FLAO</name>
<dbReference type="PROSITE" id="PS01124">
    <property type="entry name" value="HTH_ARAC_FAMILY_2"/>
    <property type="match status" value="1"/>
</dbReference>
<dbReference type="SMART" id="SM00342">
    <property type="entry name" value="HTH_ARAC"/>
    <property type="match status" value="1"/>
</dbReference>
<dbReference type="InterPro" id="IPR014710">
    <property type="entry name" value="RmlC-like_jellyroll"/>
</dbReference>
<dbReference type="InterPro" id="IPR018062">
    <property type="entry name" value="HTH_AraC-typ_CS"/>
</dbReference>
<dbReference type="PROSITE" id="PS00041">
    <property type="entry name" value="HTH_ARAC_FAMILY_1"/>
    <property type="match status" value="1"/>
</dbReference>
<dbReference type="InterPro" id="IPR009057">
    <property type="entry name" value="Homeodomain-like_sf"/>
</dbReference>
<dbReference type="EMBL" id="JAETXX010000014">
    <property type="protein sequence ID" value="MCF8716241.1"/>
    <property type="molecule type" value="Genomic_DNA"/>
</dbReference>
<evidence type="ECO:0000256" key="3">
    <source>
        <dbReference type="ARBA" id="ARBA00023163"/>
    </source>
</evidence>
<dbReference type="InterPro" id="IPR011051">
    <property type="entry name" value="RmlC_Cupin_sf"/>
</dbReference>
<dbReference type="Gene3D" id="1.10.10.60">
    <property type="entry name" value="Homeodomain-like"/>
    <property type="match status" value="2"/>
</dbReference>
<reference evidence="5 6" key="1">
    <citation type="submission" date="2021-01" db="EMBL/GenBank/DDBJ databases">
        <title>Genome sequencing of Joostella atrarenae M1-2 (= KCTC 23194).</title>
        <authorList>
            <person name="Zakaria M.R."/>
            <person name="Lam M.Q."/>
            <person name="Chong C.S."/>
        </authorList>
    </citation>
    <scope>NUCLEOTIDE SEQUENCE [LARGE SCALE GENOMIC DNA]</scope>
    <source>
        <strain evidence="5 6">M1-2</strain>
    </source>
</reference>
<evidence type="ECO:0000313" key="6">
    <source>
        <dbReference type="Proteomes" id="UP000829517"/>
    </source>
</evidence>
<accession>A0ABS9J751</accession>
<dbReference type="Proteomes" id="UP000829517">
    <property type="component" value="Unassembled WGS sequence"/>
</dbReference>